<reference evidence="2 3" key="1">
    <citation type="submission" date="2023-07" db="EMBL/GenBank/DDBJ databases">
        <title>Comparative genomics of wheat-associated soil bacteria to identify genetic determinants of phenazine resistance.</title>
        <authorList>
            <person name="Mouncey N."/>
        </authorList>
    </citation>
    <scope>NUCLEOTIDE SEQUENCE [LARGE SCALE GENOMIC DNA]</scope>
    <source>
        <strain evidence="2 3">W2I7</strain>
    </source>
</reference>
<keyword evidence="3" id="KW-1185">Reference proteome</keyword>
<dbReference type="SUPFAM" id="SSF53474">
    <property type="entry name" value="alpha/beta-Hydrolases"/>
    <property type="match status" value="1"/>
</dbReference>
<name>A0ABU0PAI5_9MICO</name>
<dbReference type="Pfam" id="PF12697">
    <property type="entry name" value="Abhydrolase_6"/>
    <property type="match status" value="1"/>
</dbReference>
<dbReference type="RefSeq" id="WP_307361988.1">
    <property type="nucleotide sequence ID" value="NZ_JAUSXK010000001.1"/>
</dbReference>
<protein>
    <submittedName>
        <fullName evidence="2">Alpha/beta hydrolase</fullName>
    </submittedName>
</protein>
<organism evidence="2 3">
    <name type="scientific">Microbacterium murale</name>
    <dbReference type="NCBI Taxonomy" id="1081040"/>
    <lineage>
        <taxon>Bacteria</taxon>
        <taxon>Bacillati</taxon>
        <taxon>Actinomycetota</taxon>
        <taxon>Actinomycetes</taxon>
        <taxon>Micrococcales</taxon>
        <taxon>Microbacteriaceae</taxon>
        <taxon>Microbacterium</taxon>
    </lineage>
</organism>
<dbReference type="EMBL" id="JAUSXK010000001">
    <property type="protein sequence ID" value="MDQ0644348.1"/>
    <property type="molecule type" value="Genomic_DNA"/>
</dbReference>
<dbReference type="InterPro" id="IPR017208">
    <property type="entry name" value="UCP037442_abhydr"/>
</dbReference>
<accession>A0ABU0PAI5</accession>
<dbReference type="InterPro" id="IPR000073">
    <property type="entry name" value="AB_hydrolase_1"/>
</dbReference>
<comment type="caution">
    <text evidence="2">The sequence shown here is derived from an EMBL/GenBank/DDBJ whole genome shotgun (WGS) entry which is preliminary data.</text>
</comment>
<proteinExistence type="predicted"/>
<dbReference type="GO" id="GO:0016787">
    <property type="term" value="F:hydrolase activity"/>
    <property type="evidence" value="ECO:0007669"/>
    <property type="project" value="UniProtKB-KW"/>
</dbReference>
<evidence type="ECO:0000313" key="3">
    <source>
        <dbReference type="Proteomes" id="UP001239085"/>
    </source>
</evidence>
<dbReference type="PIRSF" id="PIRSF037442">
    <property type="entry name" value="UCP037442_abhydr"/>
    <property type="match status" value="1"/>
</dbReference>
<evidence type="ECO:0000259" key="1">
    <source>
        <dbReference type="Pfam" id="PF12697"/>
    </source>
</evidence>
<sequence>MPRHHVILSMGGEQLTVEEYGDATESGAPLVFLPALGVPLAYYQPLLSTWSRSRRIFALEWRGTPNAAARTLRESAFGYSTLIRHDLPAVFALANSYGPPIVVGHSLGGQIAVLATAAGHVTPRAIVTIASGSSAAHRNGPRLARWQRAAQAAFVLFATRSFGYWPGDRFGFAGRQPGFLMRDWAHEARTGRYLLHGDPTDYESLLPALGSRTALVSIHGDRMIPAQAVDALAHRLPPTTTTRMHVVGGASDHFLWARRDPGRIVDPIEAWLRPD</sequence>
<dbReference type="Proteomes" id="UP001239085">
    <property type="component" value="Unassembled WGS sequence"/>
</dbReference>
<feature type="domain" description="AB hydrolase-1" evidence="1">
    <location>
        <begin position="30"/>
        <end position="263"/>
    </location>
</feature>
<keyword evidence="2" id="KW-0378">Hydrolase</keyword>
<dbReference type="InterPro" id="IPR029058">
    <property type="entry name" value="AB_hydrolase_fold"/>
</dbReference>
<gene>
    <name evidence="2" type="ORF">QFZ46_002508</name>
</gene>
<dbReference type="Gene3D" id="3.40.50.1820">
    <property type="entry name" value="alpha/beta hydrolase"/>
    <property type="match status" value="1"/>
</dbReference>
<evidence type="ECO:0000313" key="2">
    <source>
        <dbReference type="EMBL" id="MDQ0644348.1"/>
    </source>
</evidence>